<dbReference type="InterPro" id="IPR037197">
    <property type="entry name" value="WWE_dom_sf"/>
</dbReference>
<dbReference type="InterPro" id="IPR018123">
    <property type="entry name" value="WWE-dom_subgr"/>
</dbReference>
<evidence type="ECO:0000259" key="3">
    <source>
        <dbReference type="PROSITE" id="PS50918"/>
    </source>
</evidence>
<dbReference type="SUPFAM" id="SSF117839">
    <property type="entry name" value="WWE domain"/>
    <property type="match status" value="2"/>
</dbReference>
<dbReference type="RefSeq" id="XP_006817182.1">
    <property type="nucleotide sequence ID" value="XM_006817119.1"/>
</dbReference>
<keyword evidence="4" id="KW-1185">Reference proteome</keyword>
<comment type="catalytic activity">
    <reaction evidence="1">
        <text>S-ubiquitinyl-[E2 ubiquitin-conjugating enzyme]-L-cysteine + [acceptor protein]-L-lysine = [E2 ubiquitin-conjugating enzyme]-L-cysteine + N(6)-ubiquitinyl-[acceptor protein]-L-lysine.</text>
        <dbReference type="EC" id="2.3.2.27"/>
    </reaction>
</comment>
<keyword evidence="1" id="KW-0479">Metal-binding</keyword>
<dbReference type="Gene3D" id="3.30.720.50">
    <property type="match status" value="2"/>
</dbReference>
<evidence type="ECO:0000313" key="5">
    <source>
        <dbReference type="RefSeq" id="XP_006817182.1"/>
    </source>
</evidence>
<organism evidence="4 5">
    <name type="scientific">Saccoglossus kowalevskii</name>
    <name type="common">Acorn worm</name>
    <dbReference type="NCBI Taxonomy" id="10224"/>
    <lineage>
        <taxon>Eukaryota</taxon>
        <taxon>Metazoa</taxon>
        <taxon>Hemichordata</taxon>
        <taxon>Enteropneusta</taxon>
        <taxon>Harrimaniidae</taxon>
        <taxon>Saccoglossus</taxon>
    </lineage>
</organism>
<keyword evidence="1" id="KW-0862">Zinc</keyword>
<proteinExistence type="inferred from homology"/>
<feature type="region of interest" description="Disordered" evidence="2">
    <location>
        <begin position="169"/>
        <end position="305"/>
    </location>
</feature>
<evidence type="ECO:0000313" key="4">
    <source>
        <dbReference type="Proteomes" id="UP000694865"/>
    </source>
</evidence>
<dbReference type="Pfam" id="PF02825">
    <property type="entry name" value="WWE"/>
    <property type="match status" value="2"/>
</dbReference>
<keyword evidence="1" id="KW-0808">Transferase</keyword>
<keyword evidence="1" id="KW-0863">Zinc-finger</keyword>
<gene>
    <name evidence="5" type="primary">LOC102805124</name>
</gene>
<reference evidence="5" key="1">
    <citation type="submission" date="2025-08" db="UniProtKB">
        <authorList>
            <consortium name="RefSeq"/>
        </authorList>
    </citation>
    <scope>IDENTIFICATION</scope>
    <source>
        <tissue evidence="5">Testes</tissue>
    </source>
</reference>
<dbReference type="Proteomes" id="UP000694865">
    <property type="component" value="Unplaced"/>
</dbReference>
<evidence type="ECO:0000256" key="1">
    <source>
        <dbReference type="RuleBase" id="RU367105"/>
    </source>
</evidence>
<accession>A0ABM0MAZ1</accession>
<dbReference type="InterPro" id="IPR004170">
    <property type="entry name" value="WWE_dom"/>
</dbReference>
<feature type="domain" description="WWE" evidence="3">
    <location>
        <begin position="3"/>
        <end position="82"/>
    </location>
</feature>
<comment type="similarity">
    <text evidence="1">Belongs to the Deltex family.</text>
</comment>
<dbReference type="PROSITE" id="PS50918">
    <property type="entry name" value="WWE"/>
    <property type="match status" value="2"/>
</dbReference>
<feature type="domain" description="WWE" evidence="3">
    <location>
        <begin position="83"/>
        <end position="162"/>
    </location>
</feature>
<feature type="compositionally biased region" description="Low complexity" evidence="2">
    <location>
        <begin position="273"/>
        <end position="305"/>
    </location>
</feature>
<sequence length="305" mass="32710">MATSTVVVEPAFPPIVVWEWFNDHGRWRPYEPIIVLELEKRFLKGGNFTLGDVESKLSCYVVSFSSMQQISKTTNTARSVRRQIYPAESAPAKGVLWQWIGDVPGSWNTYDLDICCILETAFEKKQEQINLTQTACGLPYIIDLTNMIQIRNGTGFTREIRRIQMSVGYPVADDNDPHSTSNNNPDRKLKHSISAPCGVGDSPLSGIKSKIGRSSSTKLSPSDSKPSLSDVGSVSSISSTDMNNVTPSTSGIVSPNSDSGIVASASNSSVGMVTASPLPSSSGSSSSALSSSSAMTMSVPVSRMV</sequence>
<feature type="compositionally biased region" description="Low complexity" evidence="2">
    <location>
        <begin position="205"/>
        <end position="239"/>
    </location>
</feature>
<dbReference type="EC" id="2.3.2.27" evidence="1"/>
<dbReference type="GeneID" id="102805124"/>
<feature type="compositionally biased region" description="Polar residues" evidence="2">
    <location>
        <begin position="240"/>
        <end position="271"/>
    </location>
</feature>
<comment type="subcellular location">
    <subcellularLocation>
        <location evidence="1">Cytoplasm</location>
    </subcellularLocation>
</comment>
<name>A0ABM0MAZ1_SACKO</name>
<dbReference type="PANTHER" id="PTHR12622">
    <property type="entry name" value="DELTEX-RELATED"/>
    <property type="match status" value="1"/>
</dbReference>
<evidence type="ECO:0000256" key="2">
    <source>
        <dbReference type="SAM" id="MobiDB-lite"/>
    </source>
</evidence>
<protein>
    <recommendedName>
        <fullName evidence="1">E3 ubiquitin-protein ligase</fullName>
        <ecNumber evidence="1">2.3.2.27</ecNumber>
    </recommendedName>
</protein>
<keyword evidence="1" id="KW-0963">Cytoplasm</keyword>
<comment type="pathway">
    <text evidence="1">Protein modification; protein ubiquitination.</text>
</comment>
<dbReference type="SMART" id="SM00678">
    <property type="entry name" value="WWE"/>
    <property type="match status" value="2"/>
</dbReference>
<feature type="non-terminal residue" evidence="5">
    <location>
        <position position="305"/>
    </location>
</feature>
<dbReference type="InterPro" id="IPR039398">
    <property type="entry name" value="Deltex_fam"/>
</dbReference>